<reference evidence="11" key="1">
    <citation type="submission" date="2025-08" db="UniProtKB">
        <authorList>
            <consortium name="RefSeq"/>
        </authorList>
    </citation>
    <scope>IDENTIFICATION</scope>
</reference>
<comment type="function">
    <text evidence="8">Functions in trans to edit the amino acid moiety from incorrectly charged tRNA(Ala).</text>
</comment>
<evidence type="ECO:0000256" key="7">
    <source>
        <dbReference type="ARBA" id="ARBA00022917"/>
    </source>
</evidence>
<evidence type="ECO:0000256" key="8">
    <source>
        <dbReference type="ARBA" id="ARBA00053555"/>
    </source>
</evidence>
<dbReference type="PANTHER" id="PTHR43462">
    <property type="entry name" value="ALANYL-TRNA EDITING PROTEIN"/>
    <property type="match status" value="1"/>
</dbReference>
<dbReference type="FunCoup" id="A0A6P7KKR7">
    <property type="interactions" value="520"/>
</dbReference>
<evidence type="ECO:0000256" key="5">
    <source>
        <dbReference type="ARBA" id="ARBA00022723"/>
    </source>
</evidence>
<dbReference type="GeneID" id="114452713"/>
<evidence type="ECO:0000256" key="6">
    <source>
        <dbReference type="ARBA" id="ARBA00022833"/>
    </source>
</evidence>
<dbReference type="Proteomes" id="UP000515145">
    <property type="component" value="Chromosome 19"/>
</dbReference>
<comment type="similarity">
    <text evidence="3">Belongs to the class-II aminoacyl-tRNA synthetase family. Alax-L subfamily.</text>
</comment>
<feature type="domain" description="Threonyl/alanyl tRNA synthetase SAD" evidence="9">
    <location>
        <begin position="195"/>
        <end position="238"/>
    </location>
</feature>
<evidence type="ECO:0000313" key="11">
    <source>
        <dbReference type="RefSeq" id="XP_028288021.1"/>
    </source>
</evidence>
<dbReference type="SUPFAM" id="SSF50447">
    <property type="entry name" value="Translation proteins"/>
    <property type="match status" value="1"/>
</dbReference>
<dbReference type="GO" id="GO:0043039">
    <property type="term" value="P:tRNA aminoacylation"/>
    <property type="evidence" value="ECO:0007669"/>
    <property type="project" value="InterPro"/>
</dbReference>
<dbReference type="Gene3D" id="3.30.980.10">
    <property type="entry name" value="Threonyl-trna Synthetase, Chain A, domain 2"/>
    <property type="match status" value="1"/>
</dbReference>
<organism evidence="10 11">
    <name type="scientific">Parambassis ranga</name>
    <name type="common">Indian glassy fish</name>
    <dbReference type="NCBI Taxonomy" id="210632"/>
    <lineage>
        <taxon>Eukaryota</taxon>
        <taxon>Metazoa</taxon>
        <taxon>Chordata</taxon>
        <taxon>Craniata</taxon>
        <taxon>Vertebrata</taxon>
        <taxon>Euteleostomi</taxon>
        <taxon>Actinopterygii</taxon>
        <taxon>Neopterygii</taxon>
        <taxon>Teleostei</taxon>
        <taxon>Neoteleostei</taxon>
        <taxon>Acanthomorphata</taxon>
        <taxon>Ovalentaria</taxon>
        <taxon>Ambassidae</taxon>
        <taxon>Parambassis</taxon>
    </lineage>
</organism>
<evidence type="ECO:0000259" key="9">
    <source>
        <dbReference type="SMART" id="SM00863"/>
    </source>
</evidence>
<dbReference type="GO" id="GO:0046872">
    <property type="term" value="F:metal ion binding"/>
    <property type="evidence" value="ECO:0007669"/>
    <property type="project" value="UniProtKB-KW"/>
</dbReference>
<dbReference type="InParanoid" id="A0A6P7KKR7"/>
<dbReference type="InterPro" id="IPR012947">
    <property type="entry name" value="tRNA_SAD"/>
</dbReference>
<dbReference type="FunFam" id="3.30.980.10:FF:000007">
    <property type="entry name" value="alanyl-tRNA editing protein Aarsd1"/>
    <property type="match status" value="1"/>
</dbReference>
<dbReference type="InterPro" id="IPR051335">
    <property type="entry name" value="Alanyl-tRNA_Editing_Enzymes"/>
</dbReference>
<dbReference type="InterPro" id="IPR018163">
    <property type="entry name" value="Thr/Ala-tRNA-synth_IIc_edit"/>
</dbReference>
<dbReference type="RefSeq" id="XP_028288021.1">
    <property type="nucleotide sequence ID" value="XM_028432220.1"/>
</dbReference>
<dbReference type="Gene3D" id="2.40.30.130">
    <property type="match status" value="1"/>
</dbReference>
<dbReference type="SUPFAM" id="SSF55186">
    <property type="entry name" value="ThrRS/AlaRS common domain"/>
    <property type="match status" value="1"/>
</dbReference>
<comment type="cofactor">
    <cofactor evidence="1">
        <name>Zn(2+)</name>
        <dbReference type="ChEBI" id="CHEBI:29105"/>
    </cofactor>
</comment>
<evidence type="ECO:0000256" key="1">
    <source>
        <dbReference type="ARBA" id="ARBA00001947"/>
    </source>
</evidence>
<dbReference type="GO" id="GO:0005524">
    <property type="term" value="F:ATP binding"/>
    <property type="evidence" value="ECO:0007669"/>
    <property type="project" value="InterPro"/>
</dbReference>
<dbReference type="OrthoDB" id="288942at2759"/>
<comment type="subcellular location">
    <subcellularLocation>
        <location evidence="2">Cytoplasm</location>
    </subcellularLocation>
</comment>
<keyword evidence="4" id="KW-0963">Cytoplasm</keyword>
<dbReference type="SMART" id="SM00863">
    <property type="entry name" value="tRNA_SAD"/>
    <property type="match status" value="1"/>
</dbReference>
<dbReference type="GO" id="GO:0006412">
    <property type="term" value="P:translation"/>
    <property type="evidence" value="ECO:0007669"/>
    <property type="project" value="UniProtKB-KW"/>
</dbReference>
<dbReference type="AlphaFoldDB" id="A0A6P7KKR7"/>
<keyword evidence="5" id="KW-0479">Metal-binding</keyword>
<evidence type="ECO:0000256" key="3">
    <source>
        <dbReference type="ARBA" id="ARBA00008429"/>
    </source>
</evidence>
<dbReference type="GO" id="GO:0002196">
    <property type="term" value="F:Ser-tRNA(Ala) deacylase activity"/>
    <property type="evidence" value="ECO:0007669"/>
    <property type="project" value="TreeGrafter"/>
</dbReference>
<protein>
    <submittedName>
        <fullName evidence="11">Alanyl-tRNA editing protein Aarsd1</fullName>
    </submittedName>
</protein>
<dbReference type="InterPro" id="IPR009000">
    <property type="entry name" value="Transl_B-barrel_sf"/>
</dbReference>
<keyword evidence="7" id="KW-0648">Protein biosynthesis</keyword>
<name>A0A6P7KKR7_9TELE</name>
<keyword evidence="6" id="KW-0862">Zinc</keyword>
<dbReference type="FunFam" id="2.40.30.130:FF:000003">
    <property type="entry name" value="alanyl-tRNA editing protein Aarsd1"/>
    <property type="match status" value="1"/>
</dbReference>
<accession>A0A6P7KKR7</accession>
<gene>
    <name evidence="11" type="primary">aarsd1</name>
</gene>
<evidence type="ECO:0000313" key="10">
    <source>
        <dbReference type="Proteomes" id="UP000515145"/>
    </source>
</evidence>
<sequence length="412" mass="45784">MAFQCQRDCYMKEFVTSVVSCCPSELKQEKDGKKETIKGYNVKLQDTILFPEGGGQPDDHGLIGDVQVLRVTRQGSEAVHFVGSPLEVGLEVQVKVDWDRRFDHMQQHSGQHLITALADTMFGYKTTSWELGRQRSSIELDTPCVKPGQLQELEEAINEKIRVHVPVTVQLLSIDDPAVEKVRSRGLPEDHAGPIRIIDIEGVDANMCCGTHVSNLSHLQVIKLLGTEKGKKNKTNLIFLAGNRVLKYAEKSYSTERSLVSLLKTGPDEHVEAVDKLQKSVKLLQKTNLSLLRDMAVLIAQNFKSDPKRGNFFTLHKKEGDNEFMNIIANEINTEETLVFLTVGEEKGPGLFLLAGPSGLVTEMGPQVLKLLQGKGAGKNGRFQGKANSLAQRGEVEDLLKQHCKHHTSEEE</sequence>
<dbReference type="PANTHER" id="PTHR43462:SF1">
    <property type="entry name" value="ALANYL-TRNA EDITING PROTEIN AARSD1"/>
    <property type="match status" value="1"/>
</dbReference>
<dbReference type="Pfam" id="PF07973">
    <property type="entry name" value="tRNA_SAD"/>
    <property type="match status" value="1"/>
</dbReference>
<dbReference type="GO" id="GO:0004812">
    <property type="term" value="F:aminoacyl-tRNA ligase activity"/>
    <property type="evidence" value="ECO:0007669"/>
    <property type="project" value="InterPro"/>
</dbReference>
<dbReference type="CTD" id="80755"/>
<dbReference type="GO" id="GO:0005737">
    <property type="term" value="C:cytoplasm"/>
    <property type="evidence" value="ECO:0007669"/>
    <property type="project" value="UniProtKB-SubCell"/>
</dbReference>
<keyword evidence="10" id="KW-1185">Reference proteome</keyword>
<evidence type="ECO:0000256" key="4">
    <source>
        <dbReference type="ARBA" id="ARBA00022490"/>
    </source>
</evidence>
<evidence type="ECO:0000256" key="2">
    <source>
        <dbReference type="ARBA" id="ARBA00004496"/>
    </source>
</evidence>
<proteinExistence type="inferred from homology"/>